<comment type="caution">
    <text evidence="2">The sequence shown here is derived from an EMBL/GenBank/DDBJ whole genome shotgun (WGS) entry which is preliminary data.</text>
</comment>
<organism evidence="2 3">
    <name type="scientific">Streptomyces malaysiensis</name>
    <dbReference type="NCBI Taxonomy" id="92644"/>
    <lineage>
        <taxon>Bacteria</taxon>
        <taxon>Bacillati</taxon>
        <taxon>Actinomycetota</taxon>
        <taxon>Actinomycetes</taxon>
        <taxon>Kitasatosporales</taxon>
        <taxon>Streptomycetaceae</taxon>
        <taxon>Streptomyces</taxon>
        <taxon>Streptomyces violaceusniger group</taxon>
    </lineage>
</organism>
<dbReference type="AlphaFoldDB" id="A0A2J7YZL5"/>
<keyword evidence="3" id="KW-1185">Reference proteome</keyword>
<dbReference type="Proteomes" id="UP000236520">
    <property type="component" value="Unassembled WGS sequence"/>
</dbReference>
<gene>
    <name evidence="2" type="ORF">SMF913_28930</name>
</gene>
<dbReference type="EMBL" id="LJIW01000002">
    <property type="protein sequence ID" value="PNG93465.1"/>
    <property type="molecule type" value="Genomic_DNA"/>
</dbReference>
<sequence length="29" mass="3445">MLQTDKLHHTRDRQTPEDIRNAPLRIAFA</sequence>
<evidence type="ECO:0000313" key="2">
    <source>
        <dbReference type="EMBL" id="PNG93465.1"/>
    </source>
</evidence>
<evidence type="ECO:0000313" key="3">
    <source>
        <dbReference type="Proteomes" id="UP000236520"/>
    </source>
</evidence>
<protein>
    <submittedName>
        <fullName evidence="2">Uncharacterized protein</fullName>
    </submittedName>
</protein>
<name>A0A2J7YZL5_STRMQ</name>
<reference evidence="2 3" key="1">
    <citation type="submission" date="2015-09" db="EMBL/GenBank/DDBJ databases">
        <title>Genome sequence, genome mining and natural product profiling of a biocontrol bacterium Streptomyces malaysiensis F913.</title>
        <authorList>
            <person name="Xu Y."/>
            <person name="Wei J."/>
            <person name="Xie J."/>
            <person name="Li T."/>
            <person name="Zhou Z."/>
        </authorList>
    </citation>
    <scope>NUCLEOTIDE SEQUENCE [LARGE SCALE GENOMIC DNA]</scope>
    <source>
        <strain evidence="2 3">F913</strain>
    </source>
</reference>
<proteinExistence type="predicted"/>
<evidence type="ECO:0000256" key="1">
    <source>
        <dbReference type="SAM" id="MobiDB-lite"/>
    </source>
</evidence>
<feature type="region of interest" description="Disordered" evidence="1">
    <location>
        <begin position="1"/>
        <end position="23"/>
    </location>
</feature>
<accession>A0A2J7YZL5</accession>